<feature type="region of interest" description="C-terminal hotdog fold" evidence="6">
    <location>
        <begin position="1127"/>
        <end position="1281"/>
    </location>
</feature>
<dbReference type="PANTHER" id="PTHR43775">
    <property type="entry name" value="FATTY ACID SYNTHASE"/>
    <property type="match status" value="1"/>
</dbReference>
<dbReference type="Gene3D" id="3.40.47.10">
    <property type="match status" value="1"/>
</dbReference>
<dbReference type="InterPro" id="IPR016035">
    <property type="entry name" value="Acyl_Trfase/lysoPLipase"/>
</dbReference>
<dbReference type="SUPFAM" id="SSF47336">
    <property type="entry name" value="ACP-like"/>
    <property type="match status" value="1"/>
</dbReference>
<dbReference type="SMART" id="SM00827">
    <property type="entry name" value="PKS_AT"/>
    <property type="match status" value="1"/>
</dbReference>
<keyword evidence="11" id="KW-1185">Reference proteome</keyword>
<dbReference type="InterPro" id="IPR014030">
    <property type="entry name" value="Ketoacyl_synth_N"/>
</dbReference>
<dbReference type="InterPro" id="IPR042104">
    <property type="entry name" value="PKS_dehydratase_sf"/>
</dbReference>
<keyword evidence="4" id="KW-0560">Oxidoreductase</keyword>
<dbReference type="InterPro" id="IPR014043">
    <property type="entry name" value="Acyl_transferase_dom"/>
</dbReference>
<evidence type="ECO:0000259" key="7">
    <source>
        <dbReference type="PROSITE" id="PS50075"/>
    </source>
</evidence>
<dbReference type="SUPFAM" id="SSF51735">
    <property type="entry name" value="NAD(P)-binding Rossmann-fold domains"/>
    <property type="match status" value="3"/>
</dbReference>
<dbReference type="Pfam" id="PF02801">
    <property type="entry name" value="Ketoacyl-synt_C"/>
    <property type="match status" value="1"/>
</dbReference>
<name>A0A194WZQ2_MOLSC</name>
<evidence type="ECO:0000256" key="1">
    <source>
        <dbReference type="ARBA" id="ARBA00022450"/>
    </source>
</evidence>
<dbReference type="CDD" id="cd05195">
    <property type="entry name" value="enoyl_red"/>
    <property type="match status" value="1"/>
</dbReference>
<dbReference type="InterPro" id="IPR018201">
    <property type="entry name" value="Ketoacyl_synth_AS"/>
</dbReference>
<dbReference type="PROSITE" id="PS52019">
    <property type="entry name" value="PKS_MFAS_DH"/>
    <property type="match status" value="1"/>
</dbReference>
<feature type="active site" description="Proton donor; for dehydratase activity" evidence="6">
    <location>
        <position position="1193"/>
    </location>
</feature>
<dbReference type="SMART" id="SM00829">
    <property type="entry name" value="PKS_ER"/>
    <property type="match status" value="1"/>
</dbReference>
<dbReference type="InterPro" id="IPR001227">
    <property type="entry name" value="Ac_transferase_dom_sf"/>
</dbReference>
<dbReference type="Gene3D" id="3.40.366.10">
    <property type="entry name" value="Malonyl-Coenzyme A Acyl Carrier Protein, domain 2"/>
    <property type="match status" value="1"/>
</dbReference>
<dbReference type="Pfam" id="PF14765">
    <property type="entry name" value="PS-DH"/>
    <property type="match status" value="1"/>
</dbReference>
<dbReference type="Pfam" id="PF00109">
    <property type="entry name" value="ketoacyl-synt"/>
    <property type="match status" value="1"/>
</dbReference>
<dbReference type="SUPFAM" id="SSF52151">
    <property type="entry name" value="FabD/lysophospholipase-like"/>
    <property type="match status" value="1"/>
</dbReference>
<dbReference type="GO" id="GO:0016491">
    <property type="term" value="F:oxidoreductase activity"/>
    <property type="evidence" value="ECO:0007669"/>
    <property type="project" value="UniProtKB-KW"/>
</dbReference>
<dbReference type="InterPro" id="IPR020806">
    <property type="entry name" value="PKS_PP-bd"/>
</dbReference>
<dbReference type="InterPro" id="IPR036291">
    <property type="entry name" value="NAD(P)-bd_dom_sf"/>
</dbReference>
<dbReference type="Gene3D" id="3.40.50.720">
    <property type="entry name" value="NAD(P)-binding Rossmann-like Domain"/>
    <property type="match status" value="2"/>
</dbReference>
<dbReference type="Gene3D" id="3.10.129.110">
    <property type="entry name" value="Polyketide synthase dehydratase"/>
    <property type="match status" value="1"/>
</dbReference>
<dbReference type="Pfam" id="PF16197">
    <property type="entry name" value="KAsynt_C_assoc"/>
    <property type="match status" value="1"/>
</dbReference>
<proteinExistence type="predicted"/>
<dbReference type="InterPro" id="IPR049900">
    <property type="entry name" value="PKS_mFAS_DH"/>
</dbReference>
<dbReference type="InterPro" id="IPR032821">
    <property type="entry name" value="PKS_assoc"/>
</dbReference>
<dbReference type="PROSITE" id="PS52004">
    <property type="entry name" value="KS3_2"/>
    <property type="match status" value="1"/>
</dbReference>
<dbReference type="InterPro" id="IPR020843">
    <property type="entry name" value="ER"/>
</dbReference>
<dbReference type="KEGG" id="psco:LY89DRAFT_154061"/>
<dbReference type="InterPro" id="IPR049551">
    <property type="entry name" value="PKS_DH_C"/>
</dbReference>
<dbReference type="InterPro" id="IPR011032">
    <property type="entry name" value="GroES-like_sf"/>
</dbReference>
<dbReference type="Gene3D" id="1.10.1200.10">
    <property type="entry name" value="ACP-like"/>
    <property type="match status" value="1"/>
</dbReference>
<evidence type="ECO:0000256" key="5">
    <source>
        <dbReference type="ARBA" id="ARBA00023268"/>
    </source>
</evidence>
<dbReference type="InterPro" id="IPR020807">
    <property type="entry name" value="PKS_DH"/>
</dbReference>
<dbReference type="GO" id="GO:0031177">
    <property type="term" value="F:phosphopantetheine binding"/>
    <property type="evidence" value="ECO:0007669"/>
    <property type="project" value="InterPro"/>
</dbReference>
<accession>A0A194WZQ2</accession>
<dbReference type="Pfam" id="PF00698">
    <property type="entry name" value="Acyl_transf_1"/>
    <property type="match status" value="1"/>
</dbReference>
<evidence type="ECO:0000259" key="8">
    <source>
        <dbReference type="PROSITE" id="PS52004"/>
    </source>
</evidence>
<dbReference type="SMART" id="SM00825">
    <property type="entry name" value="PKS_KS"/>
    <property type="match status" value="1"/>
</dbReference>
<dbReference type="SUPFAM" id="SSF53901">
    <property type="entry name" value="Thiolase-like"/>
    <property type="match status" value="1"/>
</dbReference>
<dbReference type="OrthoDB" id="329835at2759"/>
<organism evidence="10 11">
    <name type="scientific">Mollisia scopiformis</name>
    <name type="common">Conifer needle endophyte fungus</name>
    <name type="synonym">Phialocephala scopiformis</name>
    <dbReference type="NCBI Taxonomy" id="149040"/>
    <lineage>
        <taxon>Eukaryota</taxon>
        <taxon>Fungi</taxon>
        <taxon>Dikarya</taxon>
        <taxon>Ascomycota</taxon>
        <taxon>Pezizomycotina</taxon>
        <taxon>Leotiomycetes</taxon>
        <taxon>Helotiales</taxon>
        <taxon>Mollisiaceae</taxon>
        <taxon>Mollisia</taxon>
    </lineage>
</organism>
<keyword evidence="3" id="KW-0808">Transferase</keyword>
<dbReference type="SUPFAM" id="SSF55048">
    <property type="entry name" value="Probable ACP-binding domain of malonyl-CoA ACP transacylase"/>
    <property type="match status" value="1"/>
</dbReference>
<dbReference type="PROSITE" id="PS00606">
    <property type="entry name" value="KS3_1"/>
    <property type="match status" value="1"/>
</dbReference>
<feature type="active site" description="Proton acceptor; for dehydratase activity" evidence="6">
    <location>
        <position position="1005"/>
    </location>
</feature>
<dbReference type="Pfam" id="PF21089">
    <property type="entry name" value="PKS_DH_N"/>
    <property type="match status" value="1"/>
</dbReference>
<dbReference type="InterPro" id="IPR050091">
    <property type="entry name" value="PKS_NRPS_Biosynth_Enz"/>
</dbReference>
<dbReference type="GO" id="GO:0004312">
    <property type="term" value="F:fatty acid synthase activity"/>
    <property type="evidence" value="ECO:0007669"/>
    <property type="project" value="TreeGrafter"/>
</dbReference>
<keyword evidence="1" id="KW-0596">Phosphopantetheine</keyword>
<dbReference type="GO" id="GO:0006633">
    <property type="term" value="P:fatty acid biosynthetic process"/>
    <property type="evidence" value="ECO:0007669"/>
    <property type="project" value="InterPro"/>
</dbReference>
<feature type="region of interest" description="N-terminal hotdog fold" evidence="6">
    <location>
        <begin position="973"/>
        <end position="1103"/>
    </location>
</feature>
<dbReference type="InterPro" id="IPR057326">
    <property type="entry name" value="KR_dom"/>
</dbReference>
<dbReference type="PROSITE" id="PS50075">
    <property type="entry name" value="CARRIER"/>
    <property type="match status" value="1"/>
</dbReference>
<keyword evidence="2" id="KW-0597">Phosphoprotein</keyword>
<dbReference type="Pfam" id="PF23114">
    <property type="entry name" value="NAD-bd_HRPKS_sdrA"/>
    <property type="match status" value="1"/>
</dbReference>
<protein>
    <submittedName>
        <fullName evidence="10">Ketoacyl-synt-domain-containing protein</fullName>
    </submittedName>
</protein>
<dbReference type="InterPro" id="IPR014031">
    <property type="entry name" value="Ketoacyl_synth_C"/>
</dbReference>
<evidence type="ECO:0000259" key="9">
    <source>
        <dbReference type="PROSITE" id="PS52019"/>
    </source>
</evidence>
<evidence type="ECO:0000256" key="4">
    <source>
        <dbReference type="ARBA" id="ARBA00023002"/>
    </source>
</evidence>
<feature type="domain" description="Ketosynthase family 3 (KS3)" evidence="8">
    <location>
        <begin position="11"/>
        <end position="436"/>
    </location>
</feature>
<dbReference type="InterPro" id="IPR020841">
    <property type="entry name" value="PKS_Beta-ketoAc_synthase_dom"/>
</dbReference>
<dbReference type="InterPro" id="IPR056501">
    <property type="entry name" value="NAD-bd_HRPKS_sdrA"/>
</dbReference>
<dbReference type="Pfam" id="PF23297">
    <property type="entry name" value="ACP_SdgA_C"/>
    <property type="match status" value="1"/>
</dbReference>
<dbReference type="InterPro" id="IPR013968">
    <property type="entry name" value="PKS_KR"/>
</dbReference>
<evidence type="ECO:0000313" key="10">
    <source>
        <dbReference type="EMBL" id="KUJ13194.1"/>
    </source>
</evidence>
<feature type="domain" description="PKS/mFAS DH" evidence="9">
    <location>
        <begin position="973"/>
        <end position="1281"/>
    </location>
</feature>
<dbReference type="InterPro" id="IPR016039">
    <property type="entry name" value="Thiolase-like"/>
</dbReference>
<evidence type="ECO:0000256" key="6">
    <source>
        <dbReference type="PROSITE-ProRule" id="PRU01363"/>
    </source>
</evidence>
<dbReference type="InParanoid" id="A0A194WZQ2"/>
<dbReference type="Proteomes" id="UP000070700">
    <property type="component" value="Unassembled WGS sequence"/>
</dbReference>
<dbReference type="SUPFAM" id="SSF50129">
    <property type="entry name" value="GroES-like"/>
    <property type="match status" value="1"/>
</dbReference>
<dbReference type="RefSeq" id="XP_018067549.1">
    <property type="nucleotide sequence ID" value="XM_018205440.1"/>
</dbReference>
<dbReference type="CDD" id="cd00833">
    <property type="entry name" value="PKS"/>
    <property type="match status" value="1"/>
</dbReference>
<dbReference type="InterPro" id="IPR036736">
    <property type="entry name" value="ACP-like_sf"/>
</dbReference>
<dbReference type="PANTHER" id="PTHR43775:SF29">
    <property type="entry name" value="ASPERFURANONE POLYKETIDE SYNTHASE AFOG-RELATED"/>
    <property type="match status" value="1"/>
</dbReference>
<dbReference type="InterPro" id="IPR009081">
    <property type="entry name" value="PP-bd_ACP"/>
</dbReference>
<dbReference type="InterPro" id="IPR016036">
    <property type="entry name" value="Malonyl_transacylase_ACP-bd"/>
</dbReference>
<dbReference type="GO" id="GO:0004315">
    <property type="term" value="F:3-oxoacyl-[acyl-carrier-protein] synthase activity"/>
    <property type="evidence" value="ECO:0007669"/>
    <property type="project" value="InterPro"/>
</dbReference>
<dbReference type="Gene3D" id="3.90.180.10">
    <property type="entry name" value="Medium-chain alcohol dehydrogenases, catalytic domain"/>
    <property type="match status" value="1"/>
</dbReference>
<dbReference type="SMART" id="SM00826">
    <property type="entry name" value="PKS_DH"/>
    <property type="match status" value="1"/>
</dbReference>
<dbReference type="GeneID" id="28815166"/>
<dbReference type="EMBL" id="KQ947422">
    <property type="protein sequence ID" value="KUJ13194.1"/>
    <property type="molecule type" value="Genomic_DNA"/>
</dbReference>
<dbReference type="SMART" id="SM00822">
    <property type="entry name" value="PKS_KR"/>
    <property type="match status" value="1"/>
</dbReference>
<feature type="domain" description="Carrier" evidence="7">
    <location>
        <begin position="2143"/>
        <end position="2220"/>
    </location>
</feature>
<reference evidence="10 11" key="1">
    <citation type="submission" date="2015-10" db="EMBL/GenBank/DDBJ databases">
        <title>Full genome of DAOMC 229536 Phialocephala scopiformis, a fungal endophyte of spruce producing the potent anti-insectan compound rugulosin.</title>
        <authorList>
            <consortium name="DOE Joint Genome Institute"/>
            <person name="Walker A.K."/>
            <person name="Frasz S.L."/>
            <person name="Seifert K.A."/>
            <person name="Miller J.D."/>
            <person name="Mondo S.J."/>
            <person name="Labutti K."/>
            <person name="Lipzen A."/>
            <person name="Dockter R."/>
            <person name="Kennedy M."/>
            <person name="Grigoriev I.V."/>
            <person name="Spatafora J.W."/>
        </authorList>
    </citation>
    <scope>NUCLEOTIDE SEQUENCE [LARGE SCALE GENOMIC DNA]</scope>
    <source>
        <strain evidence="10 11">CBS 120377</strain>
    </source>
</reference>
<dbReference type="InterPro" id="IPR049552">
    <property type="entry name" value="PKS_DH_N"/>
</dbReference>
<dbReference type="STRING" id="149040.A0A194WZQ2"/>
<evidence type="ECO:0000313" key="11">
    <source>
        <dbReference type="Proteomes" id="UP000070700"/>
    </source>
</evidence>
<dbReference type="SMART" id="SM00823">
    <property type="entry name" value="PKS_PP"/>
    <property type="match status" value="1"/>
</dbReference>
<gene>
    <name evidence="10" type="ORF">LY89DRAFT_154061</name>
</gene>
<keyword evidence="5" id="KW-0511">Multifunctional enzyme</keyword>
<evidence type="ECO:0000256" key="3">
    <source>
        <dbReference type="ARBA" id="ARBA00022679"/>
    </source>
</evidence>
<dbReference type="Pfam" id="PF08659">
    <property type="entry name" value="KR"/>
    <property type="match status" value="1"/>
</dbReference>
<sequence length="2237" mass="243795">MSSSESDNDALEPIAIVGMAMRFPGGSHSSEKFWEMLSKGKSAHQKIPKERFDCEGYYHPDSARAGAINVKGGYFLSEDPVLFDAPFFSMTALEATSTDPQQRLMLEVAYEALENAGIPMQNVVGTQTSVYVGCFTNDFESVGGRDPFGGPFYAATGYGSSMLSNRVSWFFDLRGPSMTIDTACSSSLCAVHLACQSLRLGESKMSLIGGTNLIYDPSYMRDMCGMTFLSPDGVCHSFDHRANGYARGDGIGGMILKTLKQALADGDTIRAIIRNSGLGQDGRTPGITMPSPQAHADLIRNTYTAAGLPLDQTAYFEAHGTGTSIGDPYELSAIGATFGKTRDEDNPIYVGSVKTNIGHLEGCAGLAGLIKATLVVERGQIPALADFEKANPRLRLKEWKIALPETLTPWPSNGIRRVSVNSFGYGGANAHVIVDDAYHYMQQYGLNGHHQTTLFVSDSESDSGFSSEDTLSSEQNETTHLSNRLFVFSSADQSGLSRQFNGYAETINIMLEADRTIDSSLSINWSTFTDNLAYTLGSRRSALDHRTFVVGRSASELSAQLQKPLTALRRAAKSNNVFFMFTGQGSQWPTMGRELIGHSVYRRSLEASQTTLDSLGCKWKILEELFMPAEGSRIDSPDLSQPLCTALQIALVDLLKAWGIQPKSVVGHSSGEIAAAYTAGAINQSDAIKVAYLRGVYSADVNCRLNGLSGAMMAVGLSEEAVTPYLASVPENTVVVACINAPSSVTLSGNESSIDQLLERLSRDGVFSRKLRVSTAYHSHHMKVIAEDYLAAMGTLDPASNQNEFAVTMFSSVTAAPIKPQELNASYWVKNMISKVRFSEAVKALVTQSAPGKTRRKVPIPYAAAIEIGPAAALQGPLMQVLSAHDDRLTGSIMYTSMLARGTSAEVTALIAAGRLWAQGLNIDLHAVNFDTKSKSNYQALGSLPPYAWNHTKGFWHSSAWGKTYRYLRKPRTDLLGLRLQNQDKNEPRWHNFLRLSEQPWIADHRVQQMILYPGAAMITMAIQAAHEMLDPNRILKGIEASKILFKRPLLISSGDTAVETAIHLRPAEDQSRKYVFRIFSQAEDEEWQEICSGLVSIHYTDDQNTALARDWQSDVSVYPMIRERASKKLAPALFYKIFDKKMNLQYGPLHQNVTECVAGMREGHGKITIPDTKAVMPSQFEYPHLIHPATLDSIFHMQALGYLHTLSGNESLVPISIESVYISADIPVEAGSELNGYAKSTKTGSGDFTGDIVLSDEAWLTPKAVVRGFLSRDMAATNTDNLASKRQPRKCIAIQWEEFNPVTESNGEERQLAENSSLLVTKAPKVLVLCGPHSTFALRSLVDKLTKALAGCNCTVRVTTSSELRSEGQSNLADTLIISLVEVNEPFVAGWTESDLAWFKDLTAQTSALLWVTCGGEYDREESLGFSITTGLLRTLRVEMPQLRLPHLDLSRTADLAQEENINSILVAFEHGILSDQATYEQEFMVRDNKILVPRLKMQESFHQELSSQIVQPEPRAMRLADQNQAMEAAILQDTKGIVWQYAETIACLSEYDLEISVSAVNLEVMDVEEAVVPGLDAVGVVTKTGSAIYNFVPGDIVVVCASNTLKTSIIIDQSLVRHVPSFIDSSSLVTLPSALCTAQAALLDLGRLQPGELVVFYTNPGNIEQALISLATQIGAEVFAVARDPKHECILVENLGLDEDHVATSTTFDGLAAAKTMMKGKTVGLIVTTFTGEHVQEAMGMLTDFGRFVSVGKGTLMGSTPSPSNITVANFDLERMRNTSPTKVACLFEKSWARAAKYGLPRAAPIRSFQLPSIDAALAYLRSDRCFGSAVLKLSPDHEIMIPPPPPVKLRLDPTATYVLAGGLGGIGRSIADMMFEAGARNITFISRSGAKSEDAVHFLSSLSVRGCNAQAFQCDISNEAQVQSFVRMCHEQGQKIKGVVQCAMLLRDSMFENMSFQQWSQATEPKVQGSWNLHKCMPADLDFFIMLSSMAGVIGNPGQANYSAAGTYQDALSQHRRSMGIASMTIDLGIVSDVGYIAENLEQFERLDYLENLFISERDLHVIMAAAMLGQTRDGLPVPAQLVTGVGKELLAEGSLGSAMSSDLKYTELHNLLKVGSGTSDSSEDALIKENLKSATSVRDACTIVEGVLSSQLAKALNMDAADVDLEKPMHAFGVDSLVAVEVKNMIFRRMNADISVFDILSTMPLARLALKVASKSKFVREDVALLAHDEVIE</sequence>
<evidence type="ECO:0000256" key="2">
    <source>
        <dbReference type="ARBA" id="ARBA00022553"/>
    </source>
</evidence>
<dbReference type="GO" id="GO:0044550">
    <property type="term" value="P:secondary metabolite biosynthetic process"/>
    <property type="evidence" value="ECO:0007669"/>
    <property type="project" value="UniProtKB-ARBA"/>
</dbReference>
<dbReference type="Gene3D" id="3.30.70.3290">
    <property type="match status" value="1"/>
</dbReference>